<proteinExistence type="predicted"/>
<keyword evidence="1" id="KW-0808">Transferase</keyword>
<dbReference type="GO" id="GO:0006633">
    <property type="term" value="P:fatty acid biosynthetic process"/>
    <property type="evidence" value="ECO:0007669"/>
    <property type="project" value="InterPro"/>
</dbReference>
<accession>A0A7D7NA23</accession>
<evidence type="ECO:0000313" key="5">
    <source>
        <dbReference type="EMBL" id="QMT40399.1"/>
    </source>
</evidence>
<evidence type="ECO:0000313" key="6">
    <source>
        <dbReference type="Proteomes" id="UP000514752"/>
    </source>
</evidence>
<feature type="domain" description="Beta-ketoacyl-[acyl-carrier-protein] synthase III C-terminal" evidence="3">
    <location>
        <begin position="285"/>
        <end position="374"/>
    </location>
</feature>
<dbReference type="Proteomes" id="UP000514752">
    <property type="component" value="Chromosome"/>
</dbReference>
<dbReference type="GO" id="GO:0044550">
    <property type="term" value="P:secondary metabolite biosynthetic process"/>
    <property type="evidence" value="ECO:0007669"/>
    <property type="project" value="TreeGrafter"/>
</dbReference>
<dbReference type="AlphaFoldDB" id="A0A7D7NA23"/>
<evidence type="ECO:0000256" key="1">
    <source>
        <dbReference type="ARBA" id="ARBA00022679"/>
    </source>
</evidence>
<dbReference type="Pfam" id="PF08545">
    <property type="entry name" value="ACP_syn_III"/>
    <property type="match status" value="1"/>
</dbReference>
<dbReference type="KEGG" id="nsg:H3L94_11320"/>
<dbReference type="InterPro" id="IPR013747">
    <property type="entry name" value="ACP_syn_III_C"/>
</dbReference>
<sequence>MSHPAAVLSATGLFTPPFSISNEELVAAFNRYVAQYNQEHADEIAAGSRAALAESSSEFIEKASGIRSRFVMDKEGILNPDVMHPVFAPRSNDALSLQAEIGVAAARDALDRAGVAAADIDMIVVANSNMQRPYPAVAVEIQHALGAGGFAFDMNVACSSATFGLQTAADAIANGSASRVLVISAEICTAHLNFRDRDSHFIFGDAATALLLERADLAAPKQGFNVVSTRLWTQFSNNIRNNAGFLNRCEADNDPLAADKLFVQQGRKVFKEVCPAVGEHIVAHLSAQNIAPEAVKRFWLHQANRSMNDLISRRVLGRDATPEEAPIILDRYANTSSAGSVIALHLYQDGLQSGDLGVLSSFGAGYSIGSVILEKR</sequence>
<gene>
    <name evidence="5" type="ORF">H3L94_11320</name>
</gene>
<dbReference type="RefSeq" id="WP_182122066.1">
    <property type="nucleotide sequence ID" value="NZ_CP059567.1"/>
</dbReference>
<evidence type="ECO:0000259" key="3">
    <source>
        <dbReference type="Pfam" id="PF08541"/>
    </source>
</evidence>
<dbReference type="EMBL" id="CP059567">
    <property type="protein sequence ID" value="QMT40399.1"/>
    <property type="molecule type" value="Genomic_DNA"/>
</dbReference>
<reference evidence="5 6" key="1">
    <citation type="submission" date="2020-07" db="EMBL/GenBank/DDBJ databases">
        <title>Genomic diversity of species in the Neisseriaceae family.</title>
        <authorList>
            <person name="Vincent A.T."/>
            <person name="Bernet E."/>
            <person name="Veyrier F.J."/>
        </authorList>
    </citation>
    <scope>NUCLEOTIDE SEQUENCE [LARGE SCALE GENOMIC DNA]</scope>
    <source>
        <strain evidence="5 6">DSM 22244</strain>
    </source>
</reference>
<feature type="domain" description="Beta-ketoacyl-[acyl-carrier-protein] synthase III N-terminal" evidence="4">
    <location>
        <begin position="152"/>
        <end position="218"/>
    </location>
</feature>
<dbReference type="NCBIfam" id="NF005703">
    <property type="entry name" value="PRK07515.1"/>
    <property type="match status" value="1"/>
</dbReference>
<evidence type="ECO:0000259" key="4">
    <source>
        <dbReference type="Pfam" id="PF08545"/>
    </source>
</evidence>
<dbReference type="InterPro" id="IPR016039">
    <property type="entry name" value="Thiolase-like"/>
</dbReference>
<evidence type="ECO:0000256" key="2">
    <source>
        <dbReference type="ARBA" id="ARBA00023315"/>
    </source>
</evidence>
<dbReference type="PANTHER" id="PTHR34069">
    <property type="entry name" value="3-OXOACYL-[ACYL-CARRIER-PROTEIN] SYNTHASE 3"/>
    <property type="match status" value="1"/>
</dbReference>
<dbReference type="PANTHER" id="PTHR34069:SF2">
    <property type="entry name" value="BETA-KETOACYL-[ACYL-CARRIER-PROTEIN] SYNTHASE III"/>
    <property type="match status" value="1"/>
</dbReference>
<dbReference type="CDD" id="cd00830">
    <property type="entry name" value="KAS_III"/>
    <property type="match status" value="1"/>
</dbReference>
<protein>
    <submittedName>
        <fullName evidence="5">Beta-ketoacyl-ACP synthase III</fullName>
    </submittedName>
</protein>
<dbReference type="Gene3D" id="3.40.47.10">
    <property type="match status" value="2"/>
</dbReference>
<keyword evidence="2" id="KW-0012">Acyltransferase</keyword>
<organism evidence="5 6">
    <name type="scientific">Neisseria shayeganii</name>
    <dbReference type="NCBI Taxonomy" id="607712"/>
    <lineage>
        <taxon>Bacteria</taxon>
        <taxon>Pseudomonadati</taxon>
        <taxon>Pseudomonadota</taxon>
        <taxon>Betaproteobacteria</taxon>
        <taxon>Neisseriales</taxon>
        <taxon>Neisseriaceae</taxon>
        <taxon>Neisseria</taxon>
    </lineage>
</organism>
<name>A0A7D7NA23_9NEIS</name>
<dbReference type="InterPro" id="IPR013751">
    <property type="entry name" value="ACP_syn_III_N"/>
</dbReference>
<dbReference type="Pfam" id="PF08541">
    <property type="entry name" value="ACP_syn_III_C"/>
    <property type="match status" value="1"/>
</dbReference>
<dbReference type="SUPFAM" id="SSF53901">
    <property type="entry name" value="Thiolase-like"/>
    <property type="match status" value="1"/>
</dbReference>
<dbReference type="GO" id="GO:0004315">
    <property type="term" value="F:3-oxoacyl-[acyl-carrier-protein] synthase activity"/>
    <property type="evidence" value="ECO:0007669"/>
    <property type="project" value="InterPro"/>
</dbReference>